<proteinExistence type="predicted"/>
<protein>
    <recommendedName>
        <fullName evidence="3">Secreted protein</fullName>
    </recommendedName>
</protein>
<name>A0ABN8Y6H1_RANTA</name>
<keyword evidence="2" id="KW-1185">Reference proteome</keyword>
<gene>
    <name evidence="1" type="ORF">MRATA1EN1_LOCUS6085</name>
</gene>
<evidence type="ECO:0000313" key="1">
    <source>
        <dbReference type="EMBL" id="CAI9157123.1"/>
    </source>
</evidence>
<dbReference type="EMBL" id="OX459951">
    <property type="protein sequence ID" value="CAI9157123.1"/>
    <property type="molecule type" value="Genomic_DNA"/>
</dbReference>
<evidence type="ECO:0000313" key="2">
    <source>
        <dbReference type="Proteomes" id="UP001176941"/>
    </source>
</evidence>
<evidence type="ECO:0008006" key="3">
    <source>
        <dbReference type="Google" id="ProtNLM"/>
    </source>
</evidence>
<sequence length="110" mass="12145">MRMRLWTPRNSKGFAQVHFCALAIAAVTNLMALNNTHFYSAGGQKSKSQGVRRSTFFLEASRESLFLCLFQLLKASCTPWLVAPSSILNACRVASSNHTSFLTLTPASLF</sequence>
<reference evidence="1" key="1">
    <citation type="submission" date="2023-04" db="EMBL/GenBank/DDBJ databases">
        <authorList>
            <consortium name="ELIXIR-Norway"/>
        </authorList>
    </citation>
    <scope>NUCLEOTIDE SEQUENCE [LARGE SCALE GENOMIC DNA]</scope>
</reference>
<accession>A0ABN8Y6H1</accession>
<dbReference type="Proteomes" id="UP001176941">
    <property type="component" value="Chromosome 15"/>
</dbReference>
<organism evidence="1 2">
    <name type="scientific">Rangifer tarandus platyrhynchus</name>
    <name type="common">Svalbard reindeer</name>
    <dbReference type="NCBI Taxonomy" id="3082113"/>
    <lineage>
        <taxon>Eukaryota</taxon>
        <taxon>Metazoa</taxon>
        <taxon>Chordata</taxon>
        <taxon>Craniata</taxon>
        <taxon>Vertebrata</taxon>
        <taxon>Euteleostomi</taxon>
        <taxon>Mammalia</taxon>
        <taxon>Eutheria</taxon>
        <taxon>Laurasiatheria</taxon>
        <taxon>Artiodactyla</taxon>
        <taxon>Ruminantia</taxon>
        <taxon>Pecora</taxon>
        <taxon>Cervidae</taxon>
        <taxon>Odocoileinae</taxon>
        <taxon>Rangifer</taxon>
    </lineage>
</organism>